<name>A0A644THX4_9ZZZZ</name>
<sequence length="36" mass="3490">MAVCITHLGAKGGAAAPLVIVQTFDAGSAKGHGALR</sequence>
<proteinExistence type="predicted"/>
<accession>A0A644THX4</accession>
<gene>
    <name evidence="1" type="ORF">SDC9_12168</name>
</gene>
<evidence type="ECO:0000313" key="1">
    <source>
        <dbReference type="EMBL" id="MPL66490.1"/>
    </source>
</evidence>
<reference evidence="1" key="1">
    <citation type="submission" date="2019-08" db="EMBL/GenBank/DDBJ databases">
        <authorList>
            <person name="Kucharzyk K."/>
            <person name="Murdoch R.W."/>
            <person name="Higgins S."/>
            <person name="Loffler F."/>
        </authorList>
    </citation>
    <scope>NUCLEOTIDE SEQUENCE</scope>
</reference>
<organism evidence="1">
    <name type="scientific">bioreactor metagenome</name>
    <dbReference type="NCBI Taxonomy" id="1076179"/>
    <lineage>
        <taxon>unclassified sequences</taxon>
        <taxon>metagenomes</taxon>
        <taxon>ecological metagenomes</taxon>
    </lineage>
</organism>
<dbReference type="AlphaFoldDB" id="A0A644THX4"/>
<protein>
    <submittedName>
        <fullName evidence="1">Uncharacterized protein</fullName>
    </submittedName>
</protein>
<comment type="caution">
    <text evidence="1">The sequence shown here is derived from an EMBL/GenBank/DDBJ whole genome shotgun (WGS) entry which is preliminary data.</text>
</comment>
<dbReference type="EMBL" id="VSSQ01000032">
    <property type="protein sequence ID" value="MPL66490.1"/>
    <property type="molecule type" value="Genomic_DNA"/>
</dbReference>